<keyword evidence="8" id="KW-1133">Transmembrane helix</keyword>
<accession>A0A9P4HYC1</accession>
<keyword evidence="4" id="KW-0560">Oxidoreductase</keyword>
<comment type="similarity">
    <text evidence="2">Belongs to the cytochrome P450 family.</text>
</comment>
<keyword evidence="3 7" id="KW-0479">Metal-binding</keyword>
<dbReference type="SUPFAM" id="SSF48264">
    <property type="entry name" value="Cytochrome P450"/>
    <property type="match status" value="1"/>
</dbReference>
<feature type="transmembrane region" description="Helical" evidence="8">
    <location>
        <begin position="59"/>
        <end position="79"/>
    </location>
</feature>
<evidence type="ECO:0000256" key="5">
    <source>
        <dbReference type="ARBA" id="ARBA00023004"/>
    </source>
</evidence>
<feature type="binding site" description="axial binding residue" evidence="7">
    <location>
        <position position="477"/>
    </location>
    <ligand>
        <name>heme</name>
        <dbReference type="ChEBI" id="CHEBI:30413"/>
    </ligand>
    <ligandPart>
        <name>Fe</name>
        <dbReference type="ChEBI" id="CHEBI:18248"/>
    </ligandPart>
</feature>
<evidence type="ECO:0000256" key="4">
    <source>
        <dbReference type="ARBA" id="ARBA00023002"/>
    </source>
</evidence>
<evidence type="ECO:0000256" key="7">
    <source>
        <dbReference type="PIRSR" id="PIRSR602401-1"/>
    </source>
</evidence>
<reference evidence="9" key="1">
    <citation type="journal article" date="2020" name="Stud. Mycol.">
        <title>101 Dothideomycetes genomes: a test case for predicting lifestyles and emergence of pathogens.</title>
        <authorList>
            <person name="Haridas S."/>
            <person name="Albert R."/>
            <person name="Binder M."/>
            <person name="Bloem J."/>
            <person name="Labutti K."/>
            <person name="Salamov A."/>
            <person name="Andreopoulos B."/>
            <person name="Baker S."/>
            <person name="Barry K."/>
            <person name="Bills G."/>
            <person name="Bluhm B."/>
            <person name="Cannon C."/>
            <person name="Castanera R."/>
            <person name="Culley D."/>
            <person name="Daum C."/>
            <person name="Ezra D."/>
            <person name="Gonzalez J."/>
            <person name="Henrissat B."/>
            <person name="Kuo A."/>
            <person name="Liang C."/>
            <person name="Lipzen A."/>
            <person name="Lutzoni F."/>
            <person name="Magnuson J."/>
            <person name="Mondo S."/>
            <person name="Nolan M."/>
            <person name="Ohm R."/>
            <person name="Pangilinan J."/>
            <person name="Park H.-J."/>
            <person name="Ramirez L."/>
            <person name="Alfaro M."/>
            <person name="Sun H."/>
            <person name="Tritt A."/>
            <person name="Yoshinaga Y."/>
            <person name="Zwiers L.-H."/>
            <person name="Turgeon B."/>
            <person name="Goodwin S."/>
            <person name="Spatafora J."/>
            <person name="Crous P."/>
            <person name="Grigoriev I."/>
        </authorList>
    </citation>
    <scope>NUCLEOTIDE SEQUENCE</scope>
    <source>
        <strain evidence="9">CBS 121410</strain>
    </source>
</reference>
<evidence type="ECO:0000256" key="1">
    <source>
        <dbReference type="ARBA" id="ARBA00001971"/>
    </source>
</evidence>
<dbReference type="PANTHER" id="PTHR24305">
    <property type="entry name" value="CYTOCHROME P450"/>
    <property type="match status" value="1"/>
</dbReference>
<keyword evidence="8" id="KW-0472">Membrane</keyword>
<keyword evidence="5 7" id="KW-0408">Iron</keyword>
<protein>
    <submittedName>
        <fullName evidence="9">Benzoate 4-monooxygenase cytochrome P450</fullName>
    </submittedName>
</protein>
<comment type="cofactor">
    <cofactor evidence="1 7">
        <name>heme</name>
        <dbReference type="ChEBI" id="CHEBI:30413"/>
    </cofactor>
</comment>
<dbReference type="GO" id="GO:0016705">
    <property type="term" value="F:oxidoreductase activity, acting on paired donors, with incorporation or reduction of molecular oxygen"/>
    <property type="evidence" value="ECO:0007669"/>
    <property type="project" value="InterPro"/>
</dbReference>
<dbReference type="Pfam" id="PF00067">
    <property type="entry name" value="p450"/>
    <property type="match status" value="1"/>
</dbReference>
<dbReference type="PANTHER" id="PTHR24305:SF187">
    <property type="entry name" value="P450, PUTATIVE (EUROFUNG)-RELATED"/>
    <property type="match status" value="1"/>
</dbReference>
<evidence type="ECO:0000256" key="6">
    <source>
        <dbReference type="ARBA" id="ARBA00023033"/>
    </source>
</evidence>
<feature type="transmembrane region" description="Helical" evidence="8">
    <location>
        <begin position="25"/>
        <end position="47"/>
    </location>
</feature>
<dbReference type="OrthoDB" id="6692864at2759"/>
<dbReference type="InterPro" id="IPR001128">
    <property type="entry name" value="Cyt_P450"/>
</dbReference>
<dbReference type="PRINTS" id="PR00463">
    <property type="entry name" value="EP450I"/>
</dbReference>
<evidence type="ECO:0000256" key="3">
    <source>
        <dbReference type="ARBA" id="ARBA00022723"/>
    </source>
</evidence>
<dbReference type="InterPro" id="IPR050121">
    <property type="entry name" value="Cytochrome_P450_monoxygenase"/>
</dbReference>
<evidence type="ECO:0000256" key="8">
    <source>
        <dbReference type="SAM" id="Phobius"/>
    </source>
</evidence>
<evidence type="ECO:0000313" key="9">
    <source>
        <dbReference type="EMBL" id="KAF2089797.1"/>
    </source>
</evidence>
<keyword evidence="6" id="KW-0503">Monooxygenase</keyword>
<dbReference type="Proteomes" id="UP000799776">
    <property type="component" value="Unassembled WGS sequence"/>
</dbReference>
<keyword evidence="10" id="KW-1185">Reference proteome</keyword>
<dbReference type="EMBL" id="ML978713">
    <property type="protein sequence ID" value="KAF2089797.1"/>
    <property type="molecule type" value="Genomic_DNA"/>
</dbReference>
<dbReference type="GO" id="GO:0020037">
    <property type="term" value="F:heme binding"/>
    <property type="evidence" value="ECO:0007669"/>
    <property type="project" value="InterPro"/>
</dbReference>
<dbReference type="InterPro" id="IPR036396">
    <property type="entry name" value="Cyt_P450_sf"/>
</dbReference>
<gene>
    <name evidence="9" type="ORF">K490DRAFT_35224</name>
</gene>
<keyword evidence="7" id="KW-0349">Heme</keyword>
<comment type="caution">
    <text evidence="9">The sequence shown here is derived from an EMBL/GenBank/DDBJ whole genome shotgun (WGS) entry which is preliminary data.</text>
</comment>
<evidence type="ECO:0000256" key="2">
    <source>
        <dbReference type="ARBA" id="ARBA00010617"/>
    </source>
</evidence>
<dbReference type="InterPro" id="IPR002401">
    <property type="entry name" value="Cyt_P450_E_grp-I"/>
</dbReference>
<sequence length="537" mass="60021">MLSLIVCAASSGVVAHQCIFKRLDFDAYPFSIGAICVAAHLAVVRCLQILSPYPNSASLIAFILSSCFLIGLGASMLLYRAFFHPLKQFSGPSRAKLSKFWSIRLVLQSQMRWYQVLDELHQTYGDYGLCNTGPRELSISDPAAIIPVLGLSSKTTKGPFYGSMQQTVHTTRDKAFHRRRRRIWDVAFKEALASYGPRIEEFTGSFLARIERNASKAININDICTHFSYDVMSALAFGHPAGFTNEKCSEKSRRVLEGIHVGMDAIAVLIHVPWVMTMLEACSSLPSPMKLFNDWSKEQVEFRSKMQNPQPDIMGHLMKHTPDDADGRNLLNAESRLIIGAGSDTTAIALSLAFVYLAMYPSYTQRIRQEADENCTSPDYSSMRRQPIIDSVINEVLRLHPPVTFGAQRVTPPEGLIIGNVPIPGNTIVSIPAHLLARDTRSFLYPRSFIPERWTTRPEMVLNRTAFMPFSAGPYNCAGKNLAMMELRSVISRVAQQYDISFPANEPFAGDSFFARMTDHFTLGVPKQSLVFTRRAN</sequence>
<evidence type="ECO:0000313" key="10">
    <source>
        <dbReference type="Proteomes" id="UP000799776"/>
    </source>
</evidence>
<name>A0A9P4HYC1_9PEZI</name>
<keyword evidence="8" id="KW-0812">Transmembrane</keyword>
<dbReference type="Gene3D" id="1.10.630.10">
    <property type="entry name" value="Cytochrome P450"/>
    <property type="match status" value="1"/>
</dbReference>
<dbReference type="PRINTS" id="PR00385">
    <property type="entry name" value="P450"/>
</dbReference>
<organism evidence="9 10">
    <name type="scientific">Saccharata proteae CBS 121410</name>
    <dbReference type="NCBI Taxonomy" id="1314787"/>
    <lineage>
        <taxon>Eukaryota</taxon>
        <taxon>Fungi</taxon>
        <taxon>Dikarya</taxon>
        <taxon>Ascomycota</taxon>
        <taxon>Pezizomycotina</taxon>
        <taxon>Dothideomycetes</taxon>
        <taxon>Dothideomycetes incertae sedis</taxon>
        <taxon>Botryosphaeriales</taxon>
        <taxon>Saccharataceae</taxon>
        <taxon>Saccharata</taxon>
    </lineage>
</organism>
<dbReference type="GO" id="GO:0005506">
    <property type="term" value="F:iron ion binding"/>
    <property type="evidence" value="ECO:0007669"/>
    <property type="project" value="InterPro"/>
</dbReference>
<dbReference type="AlphaFoldDB" id="A0A9P4HYC1"/>
<dbReference type="CDD" id="cd11061">
    <property type="entry name" value="CYP67-like"/>
    <property type="match status" value="1"/>
</dbReference>
<proteinExistence type="inferred from homology"/>
<dbReference type="GO" id="GO:0004497">
    <property type="term" value="F:monooxygenase activity"/>
    <property type="evidence" value="ECO:0007669"/>
    <property type="project" value="UniProtKB-KW"/>
</dbReference>